<accession>A0A6P4DW61</accession>
<feature type="compositionally biased region" description="Basic and acidic residues" evidence="2">
    <location>
        <begin position="410"/>
        <end position="430"/>
    </location>
</feature>
<dbReference type="InterPro" id="IPR013087">
    <property type="entry name" value="Znf_C2H2_type"/>
</dbReference>
<dbReference type="RefSeq" id="XP_016969647.1">
    <property type="nucleotide sequence ID" value="XM_017114158.1"/>
</dbReference>
<keyword evidence="5" id="KW-1185">Reference proteome</keyword>
<evidence type="ECO:0000313" key="6">
    <source>
        <dbReference type="RefSeq" id="XP_016969647.1"/>
    </source>
</evidence>
<evidence type="ECO:0000313" key="4">
    <source>
        <dbReference type="EnsemblMetazoa" id="XP_016969647.1"/>
    </source>
</evidence>
<proteinExistence type="predicted"/>
<organism evidence="6">
    <name type="scientific">Drosophila rhopaloa</name>
    <name type="common">Fruit fly</name>
    <dbReference type="NCBI Taxonomy" id="1041015"/>
    <lineage>
        <taxon>Eukaryota</taxon>
        <taxon>Metazoa</taxon>
        <taxon>Ecdysozoa</taxon>
        <taxon>Arthropoda</taxon>
        <taxon>Hexapoda</taxon>
        <taxon>Insecta</taxon>
        <taxon>Pterygota</taxon>
        <taxon>Neoptera</taxon>
        <taxon>Endopterygota</taxon>
        <taxon>Diptera</taxon>
        <taxon>Brachycera</taxon>
        <taxon>Muscomorpha</taxon>
        <taxon>Ephydroidea</taxon>
        <taxon>Drosophilidae</taxon>
        <taxon>Drosophila</taxon>
        <taxon>Sophophora</taxon>
    </lineage>
</organism>
<dbReference type="SMART" id="SM00355">
    <property type="entry name" value="ZnF_C2H2"/>
    <property type="match status" value="3"/>
</dbReference>
<dbReference type="CTD" id="36023"/>
<sequence length="473" mass="54814">MASGPLNTMPVESDSDVEIIETEPINHQHYYHRQPEHFVFPARMYPKIPNGLPLSPPLSPTNEPWPLTNPDSKDMPLLKELLARNEQVNVPPGFVLCIPCYLCQQPFNDIETFKEHLTQHAADIHAWNTSREQVQKPQPMFHHHHHHHHPIDQPMNHYQQYHLPMEYVHQPQLELYSQPIQPPMPFSMPPAHHHAIPQPMHYPIQHSLNPPHNEIPVQPPLKFSRHRPVHLPMTPQSSPEFPGQPGLATHLNKPQLPIQMTQQRISLPERRSDPVNEPANELVKPQLQSSLPKKSPSPEQMKPKLCKLPTSMRGQFECDWCGKRLSSRQSLRYHESHFHSGEDLPEGRFGKEVQKQHRCPTCKKRYKRGTFLQMHMKVKHGIIYAPHANLDVHASAESSVSAESLPDEEDSRRPDLARAKYEPDRERTEKYVNAPRQQTEQLESGFATKPKRTYPMRSPFFNPDLLLDCDAYF</sequence>
<dbReference type="EnsemblMetazoa" id="XM_017114158.1">
    <property type="protein sequence ID" value="XP_016969647.1"/>
    <property type="gene ID" value="LOC108037556"/>
</dbReference>
<reference evidence="5" key="1">
    <citation type="journal article" date="2021" name="Elife">
        <title>Highly contiguous assemblies of 101 drosophilid genomes.</title>
        <authorList>
            <person name="Kim B.Y."/>
            <person name="Wang J.R."/>
            <person name="Miller D.E."/>
            <person name="Barmina O."/>
            <person name="Delaney E."/>
            <person name="Thompson A."/>
            <person name="Comeault A.A."/>
            <person name="Peede D."/>
            <person name="D'Agostino E.R."/>
            <person name="Pelaez J."/>
            <person name="Aguilar J.M."/>
            <person name="Haji D."/>
            <person name="Matsunaga T."/>
            <person name="Armstrong E.E."/>
            <person name="Zych M."/>
            <person name="Ogawa Y."/>
            <person name="Stamenkovic-Radak M."/>
            <person name="Jelic M."/>
            <person name="Veselinovic M.S."/>
            <person name="Tanaskovic M."/>
            <person name="Eric P."/>
            <person name="Gao J.J."/>
            <person name="Katoh T.K."/>
            <person name="Toda M.J."/>
            <person name="Watabe H."/>
            <person name="Watada M."/>
            <person name="Davis J.S."/>
            <person name="Moyle L.C."/>
            <person name="Manoli G."/>
            <person name="Bertolini E."/>
            <person name="Kostal V."/>
            <person name="Hawley R.S."/>
            <person name="Takahashi A."/>
            <person name="Jones C.D."/>
            <person name="Price D.K."/>
            <person name="Whiteman N."/>
            <person name="Kopp A."/>
            <person name="Matute D.R."/>
            <person name="Petrov D.A."/>
        </authorList>
    </citation>
    <scope>NUCLEOTIDE SEQUENCE [LARGE SCALE GENOMIC DNA]</scope>
</reference>
<dbReference type="GeneID" id="108037556"/>
<evidence type="ECO:0000313" key="5">
    <source>
        <dbReference type="Proteomes" id="UP001652680"/>
    </source>
</evidence>
<evidence type="ECO:0000259" key="3">
    <source>
        <dbReference type="PROSITE" id="PS50157"/>
    </source>
</evidence>
<keyword evidence="1" id="KW-0479">Metal-binding</keyword>
<keyword evidence="1" id="KW-0863">Zinc-finger</keyword>
<evidence type="ECO:0000256" key="1">
    <source>
        <dbReference type="PROSITE-ProRule" id="PRU00042"/>
    </source>
</evidence>
<keyword evidence="1" id="KW-0862">Zinc</keyword>
<protein>
    <submittedName>
        <fullName evidence="6">Proline-rich extensin-like protein EPR1</fullName>
    </submittedName>
</protein>
<reference evidence="4" key="3">
    <citation type="submission" date="2025-05" db="UniProtKB">
        <authorList>
            <consortium name="EnsemblMetazoa"/>
        </authorList>
    </citation>
    <scope>IDENTIFICATION</scope>
</reference>
<feature type="region of interest" description="Disordered" evidence="2">
    <location>
        <begin position="269"/>
        <end position="305"/>
    </location>
</feature>
<gene>
    <name evidence="6" type="primary">LOC108037556</name>
    <name evidence="4" type="synonym">108037556</name>
</gene>
<dbReference type="AlphaFoldDB" id="A0A6P4DW61"/>
<dbReference type="Gene3D" id="3.30.160.60">
    <property type="entry name" value="Classic Zinc Finger"/>
    <property type="match status" value="1"/>
</dbReference>
<name>A0A6P4DW61_DRORH</name>
<reference evidence="6" key="2">
    <citation type="submission" date="2025-04" db="UniProtKB">
        <authorList>
            <consortium name="RefSeq"/>
        </authorList>
    </citation>
    <scope>IDENTIFICATION</scope>
</reference>
<feature type="region of interest" description="Disordered" evidence="2">
    <location>
        <begin position="209"/>
        <end position="255"/>
    </location>
</feature>
<dbReference type="Proteomes" id="UP001652680">
    <property type="component" value="Unassembled WGS sequence"/>
</dbReference>
<feature type="region of interest" description="Disordered" evidence="2">
    <location>
        <begin position="398"/>
        <end position="453"/>
    </location>
</feature>
<dbReference type="Pfam" id="PF13912">
    <property type="entry name" value="zf-C2H2_6"/>
    <property type="match status" value="2"/>
</dbReference>
<evidence type="ECO:0000256" key="2">
    <source>
        <dbReference type="SAM" id="MobiDB-lite"/>
    </source>
</evidence>
<dbReference type="PROSITE" id="PS50157">
    <property type="entry name" value="ZINC_FINGER_C2H2_2"/>
    <property type="match status" value="2"/>
</dbReference>
<feature type="domain" description="C2H2-type" evidence="3">
    <location>
        <begin position="316"/>
        <end position="344"/>
    </location>
</feature>
<dbReference type="OMA" id="MHMKVKH"/>
<dbReference type="GO" id="GO:0008270">
    <property type="term" value="F:zinc ion binding"/>
    <property type="evidence" value="ECO:0007669"/>
    <property type="project" value="UniProtKB-KW"/>
</dbReference>
<feature type="domain" description="C2H2-type" evidence="3">
    <location>
        <begin position="357"/>
        <end position="380"/>
    </location>
</feature>
<feature type="compositionally biased region" description="Low complexity" evidence="2">
    <location>
        <begin position="284"/>
        <end position="298"/>
    </location>
</feature>
<dbReference type="PROSITE" id="PS00028">
    <property type="entry name" value="ZINC_FINGER_C2H2_1"/>
    <property type="match status" value="3"/>
</dbReference>
<dbReference type="OrthoDB" id="7868990at2759"/>